<reference evidence="1" key="1">
    <citation type="journal article" date="2015" name="Nature">
        <title>Complex archaea that bridge the gap between prokaryotes and eukaryotes.</title>
        <authorList>
            <person name="Spang A."/>
            <person name="Saw J.H."/>
            <person name="Jorgensen S.L."/>
            <person name="Zaremba-Niedzwiedzka K."/>
            <person name="Martijn J."/>
            <person name="Lind A.E."/>
            <person name="van Eijk R."/>
            <person name="Schleper C."/>
            <person name="Guy L."/>
            <person name="Ettema T.J."/>
        </authorList>
    </citation>
    <scope>NUCLEOTIDE SEQUENCE</scope>
</reference>
<protein>
    <submittedName>
        <fullName evidence="1">Uncharacterized protein</fullName>
    </submittedName>
</protein>
<dbReference type="EMBL" id="LAZR01000022">
    <property type="protein sequence ID" value="KKO04627.1"/>
    <property type="molecule type" value="Genomic_DNA"/>
</dbReference>
<dbReference type="AlphaFoldDB" id="A0A0F9XYR9"/>
<name>A0A0F9XYR9_9ZZZZ</name>
<accession>A0A0F9XYR9</accession>
<organism evidence="1">
    <name type="scientific">marine sediment metagenome</name>
    <dbReference type="NCBI Taxonomy" id="412755"/>
    <lineage>
        <taxon>unclassified sequences</taxon>
        <taxon>metagenomes</taxon>
        <taxon>ecological metagenomes</taxon>
    </lineage>
</organism>
<evidence type="ECO:0000313" key="1">
    <source>
        <dbReference type="EMBL" id="KKO04627.1"/>
    </source>
</evidence>
<gene>
    <name evidence="1" type="ORF">LCGC14_0084550</name>
</gene>
<sequence length="49" mass="5479">MEQIVVVGADPVLDLVRAAPFAFQWEFALNVYRDNGGPRPIVMITTFTL</sequence>
<comment type="caution">
    <text evidence="1">The sequence shown here is derived from an EMBL/GenBank/DDBJ whole genome shotgun (WGS) entry which is preliminary data.</text>
</comment>
<proteinExistence type="predicted"/>